<proteinExistence type="predicted"/>
<reference evidence="1" key="1">
    <citation type="submission" date="2016-10" db="EMBL/GenBank/DDBJ databases">
        <authorList>
            <person name="de Groot N.N."/>
        </authorList>
    </citation>
    <scope>NUCLEOTIDE SEQUENCE</scope>
</reference>
<sequence>MSLNKFILISIFISTKLFSWDKLYSLDSNKYSFKDFGFDNINCLELRAYPINPSTRKQITNRWTVPISICKDIQDNVLSRFQNIKPDLSYKCNIRKNQILPVVLNAMTIDNDGKIWSMNEIKDVLGFIGDIDTPAKLQLVLWLYGENEGCLYQKRFNNYEVMVKYKTSSKSHNKSYLNTFVYKLTISKYGKLLNKKLFKHTKVHTPYFDKPTRNFYTRR</sequence>
<evidence type="ECO:0000313" key="1">
    <source>
        <dbReference type="EMBL" id="SFV62485.1"/>
    </source>
</evidence>
<accession>A0A1W1C9S7</accession>
<organism evidence="1">
    <name type="scientific">hydrothermal vent metagenome</name>
    <dbReference type="NCBI Taxonomy" id="652676"/>
    <lineage>
        <taxon>unclassified sequences</taxon>
        <taxon>metagenomes</taxon>
        <taxon>ecological metagenomes</taxon>
    </lineage>
</organism>
<protein>
    <submittedName>
        <fullName evidence="1">Uncharacterized protein</fullName>
    </submittedName>
</protein>
<dbReference type="AlphaFoldDB" id="A0A1W1C9S7"/>
<name>A0A1W1C9S7_9ZZZZ</name>
<gene>
    <name evidence="1" type="ORF">MNB_SV-9-904</name>
</gene>
<dbReference type="EMBL" id="FPHG01000054">
    <property type="protein sequence ID" value="SFV62485.1"/>
    <property type="molecule type" value="Genomic_DNA"/>
</dbReference>